<dbReference type="Pfam" id="PF13696">
    <property type="entry name" value="zf-CCHC_2"/>
    <property type="match status" value="2"/>
</dbReference>
<proteinExistence type="predicted"/>
<sequence>MASPSTKILTVGSAVGSIRDLFAKVKAVDAKHGKFDIVLCTGDFFGPPSEKEKDEDEESELNMLLEGKLEAPIECYIMQGEYPLPPKVVDKFAKTGGELCKNVFLMTKSGVITTANGLRIACLGGIHDPSIYNTAEAAPGFLSPFFSHHTVDRLLSNTLVKAPTSNQKSYTSLASIQATAASSQLVDILLTNVWPLPITHFSSAPLPDPQLSSIGASPLSDVIRKIKPRYHFSVGGGRPPKFWEREPFVWDDENGRVSRFVSLGAFGGEPTQGKKQRWFYAFSIAPITSMSEPQQRPTNATKNPFVESDARAQKRPLDMSGGENYIFGNNVQQPQKRMRTMEQGQGGKPPPGYKCRRCESIEHFINDCPERTKPGDDYICKICNQPGHFVRDCPTKDARGDTGGRKPKPGYVCRACGSEGHYLEDCLVANQRPQRGERRQRGPPKEIAPDECWFCLSNPNLAKHLIVAIGSECYVTLPKGQIIPTQSAAEHVDVPGGGHVLIVPITHYPTYSTIPPDLAPPIVEETEKFKSALKEMYAKYGSVPVFFEVARLSAKGGHAHVQAVPVPARLKDKVEETFVREGRPQGIDFEEDPDAALASCANGRGSYFKVDLPDGRKMVHLLKDQIPFSIQFGRQALVSLLGTPDRMDWKACMLPEDEDRADAQAFKTAFAPFNPEA</sequence>
<reference evidence="7 8" key="1">
    <citation type="submission" date="2019-12" db="EMBL/GenBank/DDBJ databases">
        <authorList>
            <person name="Floudas D."/>
            <person name="Bentzer J."/>
            <person name="Ahren D."/>
            <person name="Johansson T."/>
            <person name="Persson P."/>
            <person name="Tunlid A."/>
        </authorList>
    </citation>
    <scope>NUCLEOTIDE SEQUENCE [LARGE SCALE GENOMIC DNA]</scope>
    <source>
        <strain evidence="7 8">CBS 102.39</strain>
    </source>
</reference>
<comment type="caution">
    <text evidence="7">The sequence shown here is derived from an EMBL/GenBank/DDBJ whole genome shotgun (WGS) entry which is preliminary data.</text>
</comment>
<dbReference type="Proteomes" id="UP000521872">
    <property type="component" value="Unassembled WGS sequence"/>
</dbReference>
<organism evidence="7 8">
    <name type="scientific">Agrocybe pediades</name>
    <dbReference type="NCBI Taxonomy" id="84607"/>
    <lineage>
        <taxon>Eukaryota</taxon>
        <taxon>Fungi</taxon>
        <taxon>Dikarya</taxon>
        <taxon>Basidiomycota</taxon>
        <taxon>Agaricomycotina</taxon>
        <taxon>Agaricomycetes</taxon>
        <taxon>Agaricomycetidae</taxon>
        <taxon>Agaricales</taxon>
        <taxon>Agaricineae</taxon>
        <taxon>Strophariaceae</taxon>
        <taxon>Agrocybe</taxon>
    </lineage>
</organism>
<gene>
    <name evidence="7" type="ORF">D9613_003194</name>
</gene>
<dbReference type="InterPro" id="IPR001878">
    <property type="entry name" value="Znf_CCHC"/>
</dbReference>
<dbReference type="SMART" id="SM00343">
    <property type="entry name" value="ZnF_C2HC"/>
    <property type="match status" value="3"/>
</dbReference>
<dbReference type="GO" id="GO:0003676">
    <property type="term" value="F:nucleic acid binding"/>
    <property type="evidence" value="ECO:0007669"/>
    <property type="project" value="InterPro"/>
</dbReference>
<evidence type="ECO:0000256" key="2">
    <source>
        <dbReference type="ARBA" id="ARBA00022723"/>
    </source>
</evidence>
<dbReference type="GO" id="GO:0071014">
    <property type="term" value="C:post-mRNA release spliceosomal complex"/>
    <property type="evidence" value="ECO:0007669"/>
    <property type="project" value="TreeGrafter"/>
</dbReference>
<feature type="domain" description="CCHC-type" evidence="6">
    <location>
        <begin position="380"/>
        <end position="394"/>
    </location>
</feature>
<evidence type="ECO:0000256" key="4">
    <source>
        <dbReference type="ARBA" id="ARBA00022833"/>
    </source>
</evidence>
<dbReference type="EMBL" id="JAACJL010000044">
    <property type="protein sequence ID" value="KAF4615208.1"/>
    <property type="molecule type" value="Genomic_DNA"/>
</dbReference>
<dbReference type="InterPro" id="IPR040194">
    <property type="entry name" value="Cwf19-like"/>
</dbReference>
<dbReference type="InterPro" id="IPR006767">
    <property type="entry name" value="Cwf19-like_C_dom-2"/>
</dbReference>
<dbReference type="AlphaFoldDB" id="A0A8H4VMB9"/>
<keyword evidence="1" id="KW-0507">mRNA processing</keyword>
<dbReference type="PANTHER" id="PTHR12072">
    <property type="entry name" value="CWF19, CELL CYCLE CONTROL PROTEIN"/>
    <property type="match status" value="1"/>
</dbReference>
<evidence type="ECO:0000313" key="7">
    <source>
        <dbReference type="EMBL" id="KAF4615208.1"/>
    </source>
</evidence>
<evidence type="ECO:0000313" key="8">
    <source>
        <dbReference type="Proteomes" id="UP000521872"/>
    </source>
</evidence>
<dbReference type="Pfam" id="PF04676">
    <property type="entry name" value="CwfJ_C_2"/>
    <property type="match status" value="1"/>
</dbReference>
<dbReference type="GO" id="GO:0061632">
    <property type="term" value="F:RNA lariat debranching enzyme activator activity"/>
    <property type="evidence" value="ECO:0007669"/>
    <property type="project" value="TreeGrafter"/>
</dbReference>
<protein>
    <recommendedName>
        <fullName evidence="6">CCHC-type domain-containing protein</fullName>
    </recommendedName>
</protein>
<dbReference type="SUPFAM" id="SSF57756">
    <property type="entry name" value="Retrovirus zinc finger-like domains"/>
    <property type="match status" value="1"/>
</dbReference>
<evidence type="ECO:0000256" key="3">
    <source>
        <dbReference type="ARBA" id="ARBA00022771"/>
    </source>
</evidence>
<evidence type="ECO:0000259" key="6">
    <source>
        <dbReference type="PROSITE" id="PS50158"/>
    </source>
</evidence>
<evidence type="ECO:0000256" key="1">
    <source>
        <dbReference type="ARBA" id="ARBA00022664"/>
    </source>
</evidence>
<accession>A0A8H4VMB9</accession>
<keyword evidence="8" id="KW-1185">Reference proteome</keyword>
<dbReference type="InterPro" id="IPR036265">
    <property type="entry name" value="HIT-like_sf"/>
</dbReference>
<keyword evidence="3 5" id="KW-0863">Zinc-finger</keyword>
<keyword evidence="2" id="KW-0479">Metal-binding</keyword>
<dbReference type="Pfam" id="PF04677">
    <property type="entry name" value="CwfJ_C_1"/>
    <property type="match status" value="1"/>
</dbReference>
<dbReference type="InterPro" id="IPR025829">
    <property type="entry name" value="Zn_knuckle_CX2CX3GHX4C"/>
</dbReference>
<dbReference type="GO" id="GO:0000398">
    <property type="term" value="P:mRNA splicing, via spliceosome"/>
    <property type="evidence" value="ECO:0007669"/>
    <property type="project" value="TreeGrafter"/>
</dbReference>
<dbReference type="InterPro" id="IPR006768">
    <property type="entry name" value="Cwf19-like_C_dom-1"/>
</dbReference>
<keyword evidence="4" id="KW-0862">Zinc</keyword>
<dbReference type="PROSITE" id="PS50158">
    <property type="entry name" value="ZF_CCHC"/>
    <property type="match status" value="2"/>
</dbReference>
<dbReference type="GO" id="GO:0008270">
    <property type="term" value="F:zinc ion binding"/>
    <property type="evidence" value="ECO:0007669"/>
    <property type="project" value="UniProtKB-KW"/>
</dbReference>
<dbReference type="SUPFAM" id="SSF54197">
    <property type="entry name" value="HIT-like"/>
    <property type="match status" value="1"/>
</dbReference>
<dbReference type="InterPro" id="IPR036875">
    <property type="entry name" value="Znf_CCHC_sf"/>
</dbReference>
<dbReference type="Gene3D" id="3.30.428.10">
    <property type="entry name" value="HIT-like"/>
    <property type="match status" value="1"/>
</dbReference>
<name>A0A8H4VMB9_9AGAR</name>
<dbReference type="PANTHER" id="PTHR12072:SF4">
    <property type="entry name" value="CWF19-LIKE PROTEIN 1"/>
    <property type="match status" value="1"/>
</dbReference>
<dbReference type="Gene3D" id="4.10.60.10">
    <property type="entry name" value="Zinc finger, CCHC-type"/>
    <property type="match status" value="1"/>
</dbReference>
<evidence type="ECO:0000256" key="5">
    <source>
        <dbReference type="PROSITE-ProRule" id="PRU00047"/>
    </source>
</evidence>
<dbReference type="CDD" id="cd07380">
    <property type="entry name" value="MPP_CWF19_N"/>
    <property type="match status" value="1"/>
</dbReference>
<feature type="domain" description="CCHC-type" evidence="6">
    <location>
        <begin position="413"/>
        <end position="426"/>
    </location>
</feature>